<dbReference type="PANTHER" id="PTHR43238:SF1">
    <property type="entry name" value="GDP-L-FUCOSE SYNTHASE"/>
    <property type="match status" value="1"/>
</dbReference>
<reference evidence="2 3" key="1">
    <citation type="submission" date="2020-08" db="EMBL/GenBank/DDBJ databases">
        <title>Aphidius gifuensis genome sequencing and assembly.</title>
        <authorList>
            <person name="Du Z."/>
        </authorList>
    </citation>
    <scope>NUCLEOTIDE SEQUENCE [LARGE SCALE GENOMIC DNA]</scope>
    <source>
        <strain evidence="2">YNYX2018</strain>
        <tissue evidence="2">Adults</tissue>
    </source>
</reference>
<evidence type="ECO:0000313" key="3">
    <source>
        <dbReference type="Proteomes" id="UP000639338"/>
    </source>
</evidence>
<dbReference type="Pfam" id="PF01370">
    <property type="entry name" value="Epimerase"/>
    <property type="match status" value="1"/>
</dbReference>
<dbReference type="PANTHER" id="PTHR43238">
    <property type="entry name" value="GDP-L-FUCOSE SYNTHASE"/>
    <property type="match status" value="1"/>
</dbReference>
<feature type="domain" description="NAD-dependent epimerase/dehydratase" evidence="1">
    <location>
        <begin position="3"/>
        <end position="59"/>
    </location>
</feature>
<evidence type="ECO:0000313" key="2">
    <source>
        <dbReference type="EMBL" id="KAF7992493.1"/>
    </source>
</evidence>
<gene>
    <name evidence="2" type="ORF">HCN44_004837</name>
</gene>
<comment type="caution">
    <text evidence="2">The sequence shown here is derived from an EMBL/GenBank/DDBJ whole genome shotgun (WGS) entry which is preliminary data.</text>
</comment>
<dbReference type="InterPro" id="IPR036291">
    <property type="entry name" value="NAD(P)-bd_dom_sf"/>
</dbReference>
<protein>
    <recommendedName>
        <fullName evidence="1">NAD-dependent epimerase/dehydratase domain-containing protein</fullName>
    </recommendedName>
</protein>
<dbReference type="GO" id="GO:0050577">
    <property type="term" value="F:GDP-L-fucose synthase activity"/>
    <property type="evidence" value="ECO:0007669"/>
    <property type="project" value="TreeGrafter"/>
</dbReference>
<organism evidence="2 3">
    <name type="scientific">Aphidius gifuensis</name>
    <name type="common">Parasitoid wasp</name>
    <dbReference type="NCBI Taxonomy" id="684658"/>
    <lineage>
        <taxon>Eukaryota</taxon>
        <taxon>Metazoa</taxon>
        <taxon>Ecdysozoa</taxon>
        <taxon>Arthropoda</taxon>
        <taxon>Hexapoda</taxon>
        <taxon>Insecta</taxon>
        <taxon>Pterygota</taxon>
        <taxon>Neoptera</taxon>
        <taxon>Endopterygota</taxon>
        <taxon>Hymenoptera</taxon>
        <taxon>Apocrita</taxon>
        <taxon>Ichneumonoidea</taxon>
        <taxon>Braconidae</taxon>
        <taxon>Aphidiinae</taxon>
        <taxon>Aphidius</taxon>
    </lineage>
</organism>
<dbReference type="OrthoDB" id="202470at2759"/>
<dbReference type="AlphaFoldDB" id="A0A835CSQ5"/>
<accession>A0A835CSQ5</accession>
<keyword evidence="3" id="KW-1185">Reference proteome</keyword>
<dbReference type="Gene3D" id="3.40.50.720">
    <property type="entry name" value="NAD(P)-binding Rossmann-like Domain"/>
    <property type="match status" value="1"/>
</dbReference>
<dbReference type="Proteomes" id="UP000639338">
    <property type="component" value="Unassembled WGS sequence"/>
</dbReference>
<dbReference type="InterPro" id="IPR001509">
    <property type="entry name" value="Epimerase_deHydtase"/>
</dbReference>
<proteinExistence type="predicted"/>
<name>A0A835CSQ5_APHGI</name>
<evidence type="ECO:0000259" key="1">
    <source>
        <dbReference type="Pfam" id="PF01370"/>
    </source>
</evidence>
<sequence>MVGGLFHNMAHNLDFLRKNIFMNNNVLQTAHKNNIVKVISCLSTCIFPDETTYPIDETMVKLYNLTTFDGPPHSSY</sequence>
<dbReference type="EMBL" id="JACMRX010000003">
    <property type="protein sequence ID" value="KAF7992493.1"/>
    <property type="molecule type" value="Genomic_DNA"/>
</dbReference>
<dbReference type="SUPFAM" id="SSF51735">
    <property type="entry name" value="NAD(P)-binding Rossmann-fold domains"/>
    <property type="match status" value="1"/>
</dbReference>